<organism evidence="2 3">
    <name type="scientific">Monoraphidium neglectum</name>
    <dbReference type="NCBI Taxonomy" id="145388"/>
    <lineage>
        <taxon>Eukaryota</taxon>
        <taxon>Viridiplantae</taxon>
        <taxon>Chlorophyta</taxon>
        <taxon>core chlorophytes</taxon>
        <taxon>Chlorophyceae</taxon>
        <taxon>CS clade</taxon>
        <taxon>Sphaeropleales</taxon>
        <taxon>Selenastraceae</taxon>
        <taxon>Monoraphidium</taxon>
    </lineage>
</organism>
<dbReference type="GeneID" id="25737268"/>
<protein>
    <submittedName>
        <fullName evidence="2">Uncharacterized protein</fullName>
    </submittedName>
</protein>
<evidence type="ECO:0000256" key="1">
    <source>
        <dbReference type="SAM" id="SignalP"/>
    </source>
</evidence>
<dbReference type="KEGG" id="mng:MNEG_4390"/>
<reference evidence="2 3" key="1">
    <citation type="journal article" date="2013" name="BMC Genomics">
        <title>Reconstruction of the lipid metabolism for the microalga Monoraphidium neglectum from its genome sequence reveals characteristics suitable for biofuel production.</title>
        <authorList>
            <person name="Bogen C."/>
            <person name="Al-Dilaimi A."/>
            <person name="Albersmeier A."/>
            <person name="Wichmann J."/>
            <person name="Grundmann M."/>
            <person name="Rupp O."/>
            <person name="Lauersen K.J."/>
            <person name="Blifernez-Klassen O."/>
            <person name="Kalinowski J."/>
            <person name="Goesmann A."/>
            <person name="Mussgnug J.H."/>
            <person name="Kruse O."/>
        </authorList>
    </citation>
    <scope>NUCLEOTIDE SEQUENCE [LARGE SCALE GENOMIC DNA]</scope>
    <source>
        <strain evidence="2 3">SAG 48.87</strain>
    </source>
</reference>
<proteinExistence type="predicted"/>
<sequence length="83" mass="8187">MASLKSLVLWVLGLLAGLIAAFAPGVAAGAPSSGGSVAAAPEPFTPRRALMAETVAEPVERVRAYAGGATRGKGRGKGGGARR</sequence>
<keyword evidence="3" id="KW-1185">Reference proteome</keyword>
<feature type="chain" id="PRO_5002246361" evidence="1">
    <location>
        <begin position="29"/>
        <end position="83"/>
    </location>
</feature>
<dbReference type="EMBL" id="KK100826">
    <property type="protein sequence ID" value="KIZ03564.1"/>
    <property type="molecule type" value="Genomic_DNA"/>
</dbReference>
<evidence type="ECO:0000313" key="3">
    <source>
        <dbReference type="Proteomes" id="UP000054498"/>
    </source>
</evidence>
<evidence type="ECO:0000313" key="2">
    <source>
        <dbReference type="EMBL" id="KIZ03564.1"/>
    </source>
</evidence>
<dbReference type="RefSeq" id="XP_013902583.1">
    <property type="nucleotide sequence ID" value="XM_014047129.1"/>
</dbReference>
<dbReference type="Proteomes" id="UP000054498">
    <property type="component" value="Unassembled WGS sequence"/>
</dbReference>
<keyword evidence="1" id="KW-0732">Signal</keyword>
<dbReference type="AlphaFoldDB" id="A0A0D2L9V8"/>
<name>A0A0D2L9V8_9CHLO</name>
<gene>
    <name evidence="2" type="ORF">MNEG_4390</name>
</gene>
<feature type="signal peptide" evidence="1">
    <location>
        <begin position="1"/>
        <end position="28"/>
    </location>
</feature>
<accession>A0A0D2L9V8</accession>